<sequence>MIMISYFSIALIVFIVWFKSFWNDTATSKKDVISWIALIFGPLFWPVVLPLSLLQITSKKSVVKTAQCDQEL</sequence>
<accession>A0ABX2CUR4</accession>
<keyword evidence="1" id="KW-1133">Transmembrane helix</keyword>
<organism evidence="2 3">
    <name type="scientific">Microcoleus asticus IPMA8</name>
    <dbReference type="NCBI Taxonomy" id="2563858"/>
    <lineage>
        <taxon>Bacteria</taxon>
        <taxon>Bacillati</taxon>
        <taxon>Cyanobacteriota</taxon>
        <taxon>Cyanophyceae</taxon>
        <taxon>Oscillatoriophycideae</taxon>
        <taxon>Oscillatoriales</taxon>
        <taxon>Microcoleaceae</taxon>
        <taxon>Microcoleus</taxon>
        <taxon>Microcoleus asticus</taxon>
    </lineage>
</organism>
<keyword evidence="3" id="KW-1185">Reference proteome</keyword>
<feature type="transmembrane region" description="Helical" evidence="1">
    <location>
        <begin position="33"/>
        <end position="54"/>
    </location>
</feature>
<evidence type="ECO:0000313" key="3">
    <source>
        <dbReference type="Proteomes" id="UP000702425"/>
    </source>
</evidence>
<reference evidence="2 3" key="1">
    <citation type="journal article" date="2020" name="Sci. Rep.">
        <title>A novel cyanobacterial geosmin producer, revising GeoA distribution and dispersion patterns in Bacteria.</title>
        <authorList>
            <person name="Churro C."/>
            <person name="Semedo-Aguiar A.P."/>
            <person name="Silva A.D."/>
            <person name="Pereira-Leal J.B."/>
            <person name="Leite R.B."/>
        </authorList>
    </citation>
    <scope>NUCLEOTIDE SEQUENCE [LARGE SCALE GENOMIC DNA]</scope>
    <source>
        <strain evidence="2 3">IPMA8</strain>
    </source>
</reference>
<keyword evidence="1" id="KW-0812">Transmembrane</keyword>
<evidence type="ECO:0008006" key="4">
    <source>
        <dbReference type="Google" id="ProtNLM"/>
    </source>
</evidence>
<dbReference type="Proteomes" id="UP000702425">
    <property type="component" value="Unassembled WGS sequence"/>
</dbReference>
<comment type="caution">
    <text evidence="2">The sequence shown here is derived from an EMBL/GenBank/DDBJ whole genome shotgun (WGS) entry which is preliminary data.</text>
</comment>
<keyword evidence="1" id="KW-0472">Membrane</keyword>
<name>A0ABX2CUR4_9CYAN</name>
<gene>
    <name evidence="2" type="ORF">E5S67_01383</name>
</gene>
<proteinExistence type="predicted"/>
<evidence type="ECO:0000313" key="2">
    <source>
        <dbReference type="EMBL" id="NQE33663.1"/>
    </source>
</evidence>
<evidence type="ECO:0000256" key="1">
    <source>
        <dbReference type="SAM" id="Phobius"/>
    </source>
</evidence>
<protein>
    <recommendedName>
        <fullName evidence="4">DUF3302 domain-containing protein</fullName>
    </recommendedName>
</protein>
<dbReference type="EMBL" id="SRRZ01000018">
    <property type="protein sequence ID" value="NQE33663.1"/>
    <property type="molecule type" value="Genomic_DNA"/>
</dbReference>